<protein>
    <submittedName>
        <fullName evidence="1">Uncharacterized protein</fullName>
    </submittedName>
</protein>
<dbReference type="AlphaFoldDB" id="A0A6A6GYW6"/>
<dbReference type="OrthoDB" id="2157530at2759"/>
<accession>A0A6A6GYW6</accession>
<reference evidence="1" key="1">
    <citation type="journal article" date="2020" name="Stud. Mycol.">
        <title>101 Dothideomycetes genomes: a test case for predicting lifestyles and emergence of pathogens.</title>
        <authorList>
            <person name="Haridas S."/>
            <person name="Albert R."/>
            <person name="Binder M."/>
            <person name="Bloem J."/>
            <person name="Labutti K."/>
            <person name="Salamov A."/>
            <person name="Andreopoulos B."/>
            <person name="Baker S."/>
            <person name="Barry K."/>
            <person name="Bills G."/>
            <person name="Bluhm B."/>
            <person name="Cannon C."/>
            <person name="Castanera R."/>
            <person name="Culley D."/>
            <person name="Daum C."/>
            <person name="Ezra D."/>
            <person name="Gonzalez J."/>
            <person name="Henrissat B."/>
            <person name="Kuo A."/>
            <person name="Liang C."/>
            <person name="Lipzen A."/>
            <person name="Lutzoni F."/>
            <person name="Magnuson J."/>
            <person name="Mondo S."/>
            <person name="Nolan M."/>
            <person name="Ohm R."/>
            <person name="Pangilinan J."/>
            <person name="Park H.-J."/>
            <person name="Ramirez L."/>
            <person name="Alfaro M."/>
            <person name="Sun H."/>
            <person name="Tritt A."/>
            <person name="Yoshinaga Y."/>
            <person name="Zwiers L.-H."/>
            <person name="Turgeon B."/>
            <person name="Goodwin S."/>
            <person name="Spatafora J."/>
            <person name="Crous P."/>
            <person name="Grigoriev I."/>
        </authorList>
    </citation>
    <scope>NUCLEOTIDE SEQUENCE</scope>
    <source>
        <strain evidence="1">Tuck. ex Michener</strain>
    </source>
</reference>
<sequence length="159" mass="17997">MFVGYRQFVPQPPKLDDQQEAYSLAGRWLKLGLLKHRSLFTISTPQELYTANDLWERRMALIKEFPSKICAPKLVRDWNEKLVGEMHHLPGSRLFGLCRVKARPGDSVFVVPDCSFPMILRHAEQDPTCYKIIGAAWMAGGIMQGDVLGKLPETAISIV</sequence>
<name>A0A6A6GYW6_VIRVR</name>
<evidence type="ECO:0000313" key="1">
    <source>
        <dbReference type="EMBL" id="KAF2231006.1"/>
    </source>
</evidence>
<keyword evidence="2" id="KW-1185">Reference proteome</keyword>
<gene>
    <name evidence="1" type="ORF">EV356DRAFT_507976</name>
</gene>
<proteinExistence type="predicted"/>
<organism evidence="1 2">
    <name type="scientific">Viridothelium virens</name>
    <name type="common">Speckled blister lichen</name>
    <name type="synonym">Trypethelium virens</name>
    <dbReference type="NCBI Taxonomy" id="1048519"/>
    <lineage>
        <taxon>Eukaryota</taxon>
        <taxon>Fungi</taxon>
        <taxon>Dikarya</taxon>
        <taxon>Ascomycota</taxon>
        <taxon>Pezizomycotina</taxon>
        <taxon>Dothideomycetes</taxon>
        <taxon>Dothideomycetes incertae sedis</taxon>
        <taxon>Trypetheliales</taxon>
        <taxon>Trypetheliaceae</taxon>
        <taxon>Viridothelium</taxon>
    </lineage>
</organism>
<dbReference type="Proteomes" id="UP000800092">
    <property type="component" value="Unassembled WGS sequence"/>
</dbReference>
<evidence type="ECO:0000313" key="2">
    <source>
        <dbReference type="Proteomes" id="UP000800092"/>
    </source>
</evidence>
<dbReference type="EMBL" id="ML991833">
    <property type="protein sequence ID" value="KAF2231006.1"/>
    <property type="molecule type" value="Genomic_DNA"/>
</dbReference>